<keyword evidence="8" id="KW-1185">Reference proteome</keyword>
<feature type="transmembrane region" description="Helical" evidence="5">
    <location>
        <begin position="92"/>
        <end position="114"/>
    </location>
</feature>
<evidence type="ECO:0000256" key="3">
    <source>
        <dbReference type="ARBA" id="ARBA00022989"/>
    </source>
</evidence>
<comment type="subcellular location">
    <subcellularLocation>
        <location evidence="5 6">Cell membrane</location>
        <topology evidence="5 6">Multi-pass membrane protein</topology>
    </subcellularLocation>
    <subcellularLocation>
        <location evidence="1">Membrane</location>
        <topology evidence="1">Multi-pass membrane protein</topology>
    </subcellularLocation>
</comment>
<feature type="transmembrane region" description="Helical" evidence="5">
    <location>
        <begin position="126"/>
        <end position="146"/>
    </location>
</feature>
<dbReference type="RefSeq" id="WP_092343596.1">
    <property type="nucleotide sequence ID" value="NZ_LN906597.1"/>
</dbReference>
<dbReference type="InterPro" id="IPR018086">
    <property type="entry name" value="NADH_UbQ_OxRdtase_su1_CS"/>
</dbReference>
<reference evidence="8" key="1">
    <citation type="submission" date="2015-11" db="EMBL/GenBank/DDBJ databases">
        <authorList>
            <person name="Seth-Smith H.M.B."/>
        </authorList>
    </citation>
    <scope>NUCLEOTIDE SEQUENCE [LARGE SCALE GENOMIC DNA]</scope>
    <source>
        <strain evidence="8">2013Ark11</strain>
    </source>
</reference>
<feature type="transmembrane region" description="Helical" evidence="5">
    <location>
        <begin position="20"/>
        <end position="45"/>
    </location>
</feature>
<feature type="transmembrane region" description="Helical" evidence="5">
    <location>
        <begin position="256"/>
        <end position="282"/>
    </location>
</feature>
<feature type="transmembrane region" description="Helical" evidence="5">
    <location>
        <begin position="288"/>
        <end position="311"/>
    </location>
</feature>
<feature type="transmembrane region" description="Helical" evidence="5">
    <location>
        <begin position="207"/>
        <end position="227"/>
    </location>
</feature>
<dbReference type="AlphaFoldDB" id="A0A0S4M2D6"/>
<keyword evidence="3 5" id="KW-1133">Transmembrane helix</keyword>
<keyword evidence="4 5" id="KW-0472">Membrane</keyword>
<dbReference type="Pfam" id="PF00146">
    <property type="entry name" value="NADHdh"/>
    <property type="match status" value="1"/>
</dbReference>
<dbReference type="PATRIC" id="fig|1561003.3.peg.1062"/>
<feature type="transmembrane region" description="Helical" evidence="5">
    <location>
        <begin position="167"/>
        <end position="187"/>
    </location>
</feature>
<dbReference type="STRING" id="1561003.Ark11_1038"/>
<dbReference type="NCBIfam" id="NF004741">
    <property type="entry name" value="PRK06076.1-2"/>
    <property type="match status" value="1"/>
</dbReference>
<dbReference type="PROSITE" id="PS00668">
    <property type="entry name" value="COMPLEX1_ND1_2"/>
    <property type="match status" value="1"/>
</dbReference>
<dbReference type="EMBL" id="LN906597">
    <property type="protein sequence ID" value="CUT17854.1"/>
    <property type="molecule type" value="Genomic_DNA"/>
</dbReference>
<evidence type="ECO:0000256" key="1">
    <source>
        <dbReference type="ARBA" id="ARBA00004141"/>
    </source>
</evidence>
<comment type="similarity">
    <text evidence="5 6">Belongs to the complex I subunit 1 family.</text>
</comment>
<accession>A0A0S4M2D6</accession>
<dbReference type="PANTHER" id="PTHR11432:SF3">
    <property type="entry name" value="NADH-UBIQUINONE OXIDOREDUCTASE CHAIN 1"/>
    <property type="match status" value="1"/>
</dbReference>
<protein>
    <recommendedName>
        <fullName evidence="5">NADH-quinone oxidoreductase subunit H</fullName>
        <ecNumber evidence="5">7.1.1.-</ecNumber>
    </recommendedName>
    <alternativeName>
        <fullName evidence="5">NADH dehydrogenase I subunit H</fullName>
    </alternativeName>
    <alternativeName>
        <fullName evidence="5">NDH-1 subunit H</fullName>
    </alternativeName>
</protein>
<dbReference type="GO" id="GO:0048038">
    <property type="term" value="F:quinone binding"/>
    <property type="evidence" value="ECO:0007669"/>
    <property type="project" value="UniProtKB-KW"/>
</dbReference>
<keyword evidence="2 5" id="KW-0812">Transmembrane</keyword>
<evidence type="ECO:0000313" key="7">
    <source>
        <dbReference type="EMBL" id="CUT17854.1"/>
    </source>
</evidence>
<dbReference type="GO" id="GO:0009060">
    <property type="term" value="P:aerobic respiration"/>
    <property type="evidence" value="ECO:0007669"/>
    <property type="project" value="TreeGrafter"/>
</dbReference>
<evidence type="ECO:0000313" key="8">
    <source>
        <dbReference type="Proteomes" id="UP000198651"/>
    </source>
</evidence>
<dbReference type="EC" id="7.1.1.-" evidence="5"/>
<evidence type="ECO:0000256" key="4">
    <source>
        <dbReference type="ARBA" id="ARBA00023136"/>
    </source>
</evidence>
<dbReference type="Proteomes" id="UP000198651">
    <property type="component" value="Chromosome I"/>
</dbReference>
<sequence length="371" mass="41245">MFLVEWIKGLVVSNLGADVWSYFSTFFMIVVLVVGLLLSVAYLTYFERKIIGAMQCRLGPNRVGPLGLLQPIADVVKLLGKEVLTPSNVDLFVFRVAPVIAIMASIGAWGALPFGEDLYFTNLNAGLLYVLAITSFGVYGIILAGWSSNSRYAFLGAIRSAAQVISYEIALGFSLVCVLLVSGSLNFRQIVSSQMMGWGHDHGMNFLSWNWISLFPVFLISLISGIAETNRHPFDVAEGESELVAGFHVEYSGMPFAVFFLAEYANMILVATIISIMFLGGWDSPLSFLHFIPGVVWMMLKVVLVLFVFIWVRATLPRYRYDQIMQLGWKVFLPITVVCVIIIACWILSPLNIFHFSDIQASHSNFSSGVW</sequence>
<dbReference type="OrthoDB" id="9811465at2"/>
<name>A0A0S4M2D6_9BURK</name>
<comment type="subunit">
    <text evidence="5">NDH-1 is composed of 14 different subunits. Subunits NuoA, H, J, K, L, M, N constitute the membrane sector of the complex.</text>
</comment>
<dbReference type="PANTHER" id="PTHR11432">
    <property type="entry name" value="NADH DEHYDROGENASE SUBUNIT 1"/>
    <property type="match status" value="1"/>
</dbReference>
<feature type="transmembrane region" description="Helical" evidence="5">
    <location>
        <begin position="331"/>
        <end position="349"/>
    </location>
</feature>
<keyword evidence="5" id="KW-0830">Ubiquinone</keyword>
<keyword evidence="5" id="KW-0874">Quinone</keyword>
<comment type="function">
    <text evidence="5">NDH-1 shuttles electrons from NADH, via FMN and iron-sulfur (Fe-S) centers, to quinones in the respiratory chain. The immediate electron acceptor for the enzyme in this species is believed to be ubiquinone. Couples the redox reaction to proton translocation (for every two electrons transferred, four hydrogen ions are translocated across the cytoplasmic membrane), and thus conserves the redox energy in a proton gradient. This subunit may bind ubiquinone.</text>
</comment>
<dbReference type="HAMAP" id="MF_01350">
    <property type="entry name" value="NDH1_NuoH"/>
    <property type="match status" value="1"/>
</dbReference>
<evidence type="ECO:0000256" key="6">
    <source>
        <dbReference type="RuleBase" id="RU000471"/>
    </source>
</evidence>
<comment type="catalytic activity">
    <reaction evidence="5">
        <text>a quinone + NADH + 5 H(+)(in) = a quinol + NAD(+) + 4 H(+)(out)</text>
        <dbReference type="Rhea" id="RHEA:57888"/>
        <dbReference type="ChEBI" id="CHEBI:15378"/>
        <dbReference type="ChEBI" id="CHEBI:24646"/>
        <dbReference type="ChEBI" id="CHEBI:57540"/>
        <dbReference type="ChEBI" id="CHEBI:57945"/>
        <dbReference type="ChEBI" id="CHEBI:132124"/>
    </reaction>
</comment>
<keyword evidence="5 6" id="KW-0520">NAD</keyword>
<evidence type="ECO:0000256" key="2">
    <source>
        <dbReference type="ARBA" id="ARBA00022692"/>
    </source>
</evidence>
<keyword evidence="5" id="KW-1278">Translocase</keyword>
<proteinExistence type="inferred from homology"/>
<evidence type="ECO:0000256" key="5">
    <source>
        <dbReference type="HAMAP-Rule" id="MF_01350"/>
    </source>
</evidence>
<organism evidence="7 8">
    <name type="scientific">Candidatus Ichthyocystis hellenicum</name>
    <dbReference type="NCBI Taxonomy" id="1561003"/>
    <lineage>
        <taxon>Bacteria</taxon>
        <taxon>Pseudomonadati</taxon>
        <taxon>Pseudomonadota</taxon>
        <taxon>Betaproteobacteria</taxon>
        <taxon>Burkholderiales</taxon>
        <taxon>Candidatus Ichthyocystis</taxon>
    </lineage>
</organism>
<gene>
    <name evidence="5 7" type="primary">nuoH</name>
    <name evidence="7" type="ORF">Ark11_1038</name>
</gene>
<dbReference type="GO" id="GO:0005886">
    <property type="term" value="C:plasma membrane"/>
    <property type="evidence" value="ECO:0007669"/>
    <property type="project" value="UniProtKB-SubCell"/>
</dbReference>
<dbReference type="GO" id="GO:0016655">
    <property type="term" value="F:oxidoreductase activity, acting on NAD(P)H, quinone or similar compound as acceptor"/>
    <property type="evidence" value="ECO:0007669"/>
    <property type="project" value="UniProtKB-UniRule"/>
</dbReference>
<dbReference type="InterPro" id="IPR001694">
    <property type="entry name" value="NADH_UbQ_OxRdtase_su1/FPO"/>
</dbReference>
<keyword evidence="5" id="KW-1003">Cell membrane</keyword>
<dbReference type="GO" id="GO:0003954">
    <property type="term" value="F:NADH dehydrogenase activity"/>
    <property type="evidence" value="ECO:0007669"/>
    <property type="project" value="TreeGrafter"/>
</dbReference>